<evidence type="ECO:0000256" key="1">
    <source>
        <dbReference type="SAM" id="MobiDB-lite"/>
    </source>
</evidence>
<gene>
    <name evidence="2" type="ORF">EZS28_022775</name>
</gene>
<feature type="region of interest" description="Disordered" evidence="1">
    <location>
        <begin position="195"/>
        <end position="215"/>
    </location>
</feature>
<dbReference type="AlphaFoldDB" id="A0A5J4VH62"/>
<dbReference type="EMBL" id="SNRW01007176">
    <property type="protein sequence ID" value="KAA6381699.1"/>
    <property type="molecule type" value="Genomic_DNA"/>
</dbReference>
<sequence length="215" mass="24452">MPVFPILLQKIAKSNGENELAVAIASSPIFTQVRLSDFAKESYPSQKIDIDENQVKKLGLLIATIPATLNLIQLIVPAKSQSFNRIETVFEISLPIFAYFTLLIQDYQVNIKRSPLPIAYKLKREIKIRSSQDSVIVENISYTFGIKFNCLLRVITSIELLLTCNVFDKLNISGTKDDAEKRALKRAERRREEIVKQNEKRRRLEEPAQKGGSSE</sequence>
<dbReference type="Proteomes" id="UP000324800">
    <property type="component" value="Unassembled WGS sequence"/>
</dbReference>
<accession>A0A5J4VH62</accession>
<feature type="compositionally biased region" description="Basic and acidic residues" evidence="1">
    <location>
        <begin position="195"/>
        <end position="208"/>
    </location>
</feature>
<organism evidence="2 3">
    <name type="scientific">Streblomastix strix</name>
    <dbReference type="NCBI Taxonomy" id="222440"/>
    <lineage>
        <taxon>Eukaryota</taxon>
        <taxon>Metamonada</taxon>
        <taxon>Preaxostyla</taxon>
        <taxon>Oxymonadida</taxon>
        <taxon>Streblomastigidae</taxon>
        <taxon>Streblomastix</taxon>
    </lineage>
</organism>
<evidence type="ECO:0000313" key="3">
    <source>
        <dbReference type="Proteomes" id="UP000324800"/>
    </source>
</evidence>
<evidence type="ECO:0000313" key="2">
    <source>
        <dbReference type="EMBL" id="KAA6381699.1"/>
    </source>
</evidence>
<reference evidence="2 3" key="1">
    <citation type="submission" date="2019-03" db="EMBL/GenBank/DDBJ databases">
        <title>Single cell metagenomics reveals metabolic interactions within the superorganism composed of flagellate Streblomastix strix and complex community of Bacteroidetes bacteria on its surface.</title>
        <authorList>
            <person name="Treitli S.C."/>
            <person name="Kolisko M."/>
            <person name="Husnik F."/>
            <person name="Keeling P."/>
            <person name="Hampl V."/>
        </authorList>
    </citation>
    <scope>NUCLEOTIDE SEQUENCE [LARGE SCALE GENOMIC DNA]</scope>
    <source>
        <strain evidence="2">ST1C</strain>
    </source>
</reference>
<protein>
    <submittedName>
        <fullName evidence="2">Uncharacterized protein</fullName>
    </submittedName>
</protein>
<comment type="caution">
    <text evidence="2">The sequence shown here is derived from an EMBL/GenBank/DDBJ whole genome shotgun (WGS) entry which is preliminary data.</text>
</comment>
<name>A0A5J4VH62_9EUKA</name>
<proteinExistence type="predicted"/>